<name>A0A0U1LSM1_TALIS</name>
<dbReference type="GO" id="GO:0008380">
    <property type="term" value="P:RNA splicing"/>
    <property type="evidence" value="ECO:0007669"/>
    <property type="project" value="UniProtKB-KW"/>
</dbReference>
<sequence length="242" mass="28226">MAEPPAKRARRTDSSAMWDTNDQRPRVSPSPERKPGGSRHGSSRPEDSRRYRSRSRDRPARRRESSRSRDRYDRTRDRDGSRRDLKDSRSQRNRDRSISADRYQSRRGHGSRAERPDRSRSPRNGTYARSRSPPPRGPRGSRRDDRRDTRARPDDRYANGVSGKQARVRDEDDDVDLMDESEDPDDIDAIMRRAVGFTRFKSTKNTKVPGNDIYGVRKETTTKYRQYMNRTGGFNRPLSPGR</sequence>
<feature type="compositionally biased region" description="Basic and acidic residues" evidence="8">
    <location>
        <begin position="21"/>
        <end position="35"/>
    </location>
</feature>
<comment type="function">
    <text evidence="1">May play a role in mRNA splicing.</text>
</comment>
<dbReference type="EMBL" id="CVMT01000002">
    <property type="protein sequence ID" value="CRG86265.1"/>
    <property type="molecule type" value="Genomic_DNA"/>
</dbReference>
<dbReference type="Pfam" id="PF08648">
    <property type="entry name" value="SNRNP27"/>
    <property type="match status" value="1"/>
</dbReference>
<evidence type="ECO:0000256" key="2">
    <source>
        <dbReference type="ARBA" id="ARBA00004123"/>
    </source>
</evidence>
<dbReference type="OMA" id="VDSSTMW"/>
<dbReference type="PANTHER" id="PTHR31077">
    <property type="entry name" value="U4/U6.U5 SMALL NUCLEAR RIBONUCLEOPROTEIN 27 KDA PROTEIN"/>
    <property type="match status" value="1"/>
</dbReference>
<keyword evidence="7" id="KW-0539">Nucleus</keyword>
<dbReference type="Proteomes" id="UP000054383">
    <property type="component" value="Unassembled WGS sequence"/>
</dbReference>
<feature type="compositionally biased region" description="Acidic residues" evidence="8">
    <location>
        <begin position="171"/>
        <end position="184"/>
    </location>
</feature>
<evidence type="ECO:0000256" key="6">
    <source>
        <dbReference type="ARBA" id="ARBA00023187"/>
    </source>
</evidence>
<comment type="subunit">
    <text evidence="4">Part of a tri-snRNP complex.</text>
</comment>
<keyword evidence="6" id="KW-0508">mRNA splicing</keyword>
<organism evidence="10 11">
    <name type="scientific">Talaromyces islandicus</name>
    <name type="common">Penicillium islandicum</name>
    <dbReference type="NCBI Taxonomy" id="28573"/>
    <lineage>
        <taxon>Eukaryota</taxon>
        <taxon>Fungi</taxon>
        <taxon>Dikarya</taxon>
        <taxon>Ascomycota</taxon>
        <taxon>Pezizomycotina</taxon>
        <taxon>Eurotiomycetes</taxon>
        <taxon>Eurotiomycetidae</taxon>
        <taxon>Eurotiales</taxon>
        <taxon>Trichocomaceae</taxon>
        <taxon>Talaromyces</taxon>
        <taxon>Talaromyces sect. Islandici</taxon>
    </lineage>
</organism>
<proteinExistence type="inferred from homology"/>
<evidence type="ECO:0000256" key="3">
    <source>
        <dbReference type="ARBA" id="ARBA00008218"/>
    </source>
</evidence>
<dbReference type="AlphaFoldDB" id="A0A0U1LSM1"/>
<evidence type="ECO:0000256" key="5">
    <source>
        <dbReference type="ARBA" id="ARBA00022664"/>
    </source>
</evidence>
<evidence type="ECO:0000313" key="10">
    <source>
        <dbReference type="EMBL" id="CRG86265.1"/>
    </source>
</evidence>
<evidence type="ECO:0000256" key="7">
    <source>
        <dbReference type="ARBA" id="ARBA00023242"/>
    </source>
</evidence>
<evidence type="ECO:0000259" key="9">
    <source>
        <dbReference type="Pfam" id="PF08648"/>
    </source>
</evidence>
<dbReference type="GO" id="GO:0071011">
    <property type="term" value="C:precatalytic spliceosome"/>
    <property type="evidence" value="ECO:0007669"/>
    <property type="project" value="TreeGrafter"/>
</dbReference>
<evidence type="ECO:0000256" key="8">
    <source>
        <dbReference type="SAM" id="MobiDB-lite"/>
    </source>
</evidence>
<dbReference type="PANTHER" id="PTHR31077:SF1">
    <property type="entry name" value="U4_U6.U5 SMALL NUCLEAR RIBONUCLEOPROTEIN 27 KDA PROTEIN"/>
    <property type="match status" value="1"/>
</dbReference>
<gene>
    <name evidence="10" type="ORF">PISL3812_03268</name>
</gene>
<evidence type="ECO:0000256" key="1">
    <source>
        <dbReference type="ARBA" id="ARBA00003632"/>
    </source>
</evidence>
<dbReference type="InterPro" id="IPR013957">
    <property type="entry name" value="SNRNP27"/>
</dbReference>
<accession>A0A0U1LSM1</accession>
<keyword evidence="11" id="KW-1185">Reference proteome</keyword>
<feature type="region of interest" description="Disordered" evidence="8">
    <location>
        <begin position="1"/>
        <end position="184"/>
    </location>
</feature>
<protein>
    <submittedName>
        <fullName evidence="10">U4/U6,U5 tri-snRNP-associated protein 3</fullName>
    </submittedName>
</protein>
<dbReference type="STRING" id="28573.A0A0U1LSM1"/>
<feature type="compositionally biased region" description="Basic and acidic residues" evidence="8">
    <location>
        <begin position="111"/>
        <end position="120"/>
    </location>
</feature>
<dbReference type="GO" id="GO:0006397">
    <property type="term" value="P:mRNA processing"/>
    <property type="evidence" value="ECO:0007669"/>
    <property type="project" value="UniProtKB-KW"/>
</dbReference>
<comment type="similarity">
    <text evidence="3">Belongs to the SNUT3 family.</text>
</comment>
<feature type="domain" description="U4/U6.U5 small nuclear ribonucleoprotein 27kDa protein" evidence="9">
    <location>
        <begin position="188"/>
        <end position="240"/>
    </location>
</feature>
<evidence type="ECO:0000313" key="11">
    <source>
        <dbReference type="Proteomes" id="UP000054383"/>
    </source>
</evidence>
<evidence type="ECO:0000256" key="4">
    <source>
        <dbReference type="ARBA" id="ARBA00011825"/>
    </source>
</evidence>
<feature type="compositionally biased region" description="Basic and acidic residues" evidence="8">
    <location>
        <begin position="43"/>
        <end position="99"/>
    </location>
</feature>
<keyword evidence="5" id="KW-0507">mRNA processing</keyword>
<dbReference type="OrthoDB" id="21368at2759"/>
<feature type="compositionally biased region" description="Basic and acidic residues" evidence="8">
    <location>
        <begin position="141"/>
        <end position="157"/>
    </location>
</feature>
<reference evidence="10 11" key="1">
    <citation type="submission" date="2015-04" db="EMBL/GenBank/DDBJ databases">
        <authorList>
            <person name="Syromyatnikov M.Y."/>
            <person name="Popov V.N."/>
        </authorList>
    </citation>
    <scope>NUCLEOTIDE SEQUENCE [LARGE SCALE GENOMIC DNA]</scope>
    <source>
        <strain evidence="10">WF-38-12</strain>
    </source>
</reference>
<comment type="subcellular location">
    <subcellularLocation>
        <location evidence="2">Nucleus</location>
    </subcellularLocation>
</comment>